<keyword evidence="3" id="KW-1185">Reference proteome</keyword>
<proteinExistence type="predicted"/>
<name>G1WDK9_9BACT</name>
<feature type="transmembrane region" description="Helical" evidence="1">
    <location>
        <begin position="12"/>
        <end position="28"/>
    </location>
</feature>
<gene>
    <name evidence="2" type="ORF">HMPREF9431_01901</name>
</gene>
<dbReference type="PATRIC" id="fig|702438.4.peg.1967"/>
<dbReference type="AlphaFoldDB" id="G1WDK9"/>
<evidence type="ECO:0000313" key="3">
    <source>
        <dbReference type="Proteomes" id="UP000005141"/>
    </source>
</evidence>
<protein>
    <submittedName>
        <fullName evidence="2">Uncharacterized protein</fullName>
    </submittedName>
</protein>
<keyword evidence="1" id="KW-0812">Transmembrane</keyword>
<evidence type="ECO:0000313" key="2">
    <source>
        <dbReference type="EMBL" id="EGV29580.1"/>
    </source>
</evidence>
<accession>G1WDK9</accession>
<keyword evidence="1" id="KW-0472">Membrane</keyword>
<dbReference type="EMBL" id="ADGI01000060">
    <property type="protein sequence ID" value="EGV29580.1"/>
    <property type="molecule type" value="Genomic_DNA"/>
</dbReference>
<keyword evidence="1" id="KW-1133">Transmembrane helix</keyword>
<comment type="caution">
    <text evidence="2">The sequence shown here is derived from an EMBL/GenBank/DDBJ whole genome shotgun (WGS) entry which is preliminary data.</text>
</comment>
<dbReference type="Proteomes" id="UP000005141">
    <property type="component" value="Unassembled WGS sequence"/>
</dbReference>
<sequence>MGTSLYIIENIYNPATFFCFFSLVACSFKEKEKKPRNFEVAWLIVLGLFGCFNYPFFGVGIKSPIDLFIGQGAVYSSAHHHPTIFKDFALGFLSVCG</sequence>
<organism evidence="2 3">
    <name type="scientific">Segatella oulorum F0390</name>
    <dbReference type="NCBI Taxonomy" id="702438"/>
    <lineage>
        <taxon>Bacteria</taxon>
        <taxon>Pseudomonadati</taxon>
        <taxon>Bacteroidota</taxon>
        <taxon>Bacteroidia</taxon>
        <taxon>Bacteroidales</taxon>
        <taxon>Prevotellaceae</taxon>
        <taxon>Segatella</taxon>
    </lineage>
</organism>
<evidence type="ECO:0000256" key="1">
    <source>
        <dbReference type="SAM" id="Phobius"/>
    </source>
</evidence>
<feature type="transmembrane region" description="Helical" evidence="1">
    <location>
        <begin position="40"/>
        <end position="57"/>
    </location>
</feature>
<reference evidence="2 3" key="1">
    <citation type="submission" date="2011-07" db="EMBL/GenBank/DDBJ databases">
        <title>The Genome Sequence of Prevotella oulorum F0390.</title>
        <authorList>
            <consortium name="The Broad Institute Genome Sequencing Platform"/>
            <consortium name="The Broad Institute Genome Sequencing Center for Infectious Disease"/>
            <person name="Earl A."/>
            <person name="Ward D."/>
            <person name="Feldgarden M."/>
            <person name="Gevers D."/>
            <person name="Izard J."/>
            <person name="Ganesan A."/>
            <person name="Baranova O.V."/>
            <person name="Blanton J.M."/>
            <person name="Tanner A.C."/>
            <person name="Dewhirst F.E."/>
            <person name="Young S.K."/>
            <person name="Zeng Q."/>
            <person name="Gargeya S."/>
            <person name="Fitzgerald M."/>
            <person name="Haas B."/>
            <person name="Abouelleil A."/>
            <person name="Alvarado L."/>
            <person name="Arachchi H.M."/>
            <person name="Berlin A."/>
            <person name="Brown A."/>
            <person name="Chapman S.B."/>
            <person name="Chen Z."/>
            <person name="Dunbar C."/>
            <person name="Freedman E."/>
            <person name="Gearin G."/>
            <person name="Gellesch M."/>
            <person name="Goldberg J."/>
            <person name="Griggs A."/>
            <person name="Gujja S."/>
            <person name="Heiman D."/>
            <person name="Howarth C."/>
            <person name="Larson L."/>
            <person name="Lui A."/>
            <person name="MacDonald P.J.P."/>
            <person name="Mehta T."/>
            <person name="Montmayeur A."/>
            <person name="Murphy C."/>
            <person name="Neiman D."/>
            <person name="Pearson M."/>
            <person name="Priest M."/>
            <person name="Roberts A."/>
            <person name="Saif S."/>
            <person name="Shea T."/>
            <person name="Shenoy N."/>
            <person name="Sisk P."/>
            <person name="Stolte C."/>
            <person name="Sykes S."/>
            <person name="Wortman J."/>
            <person name="Nusbaum C."/>
            <person name="Birren B."/>
        </authorList>
    </citation>
    <scope>NUCLEOTIDE SEQUENCE [LARGE SCALE GENOMIC DNA]</scope>
    <source>
        <strain evidence="2 3">F0390</strain>
    </source>
</reference>
<dbReference type="HOGENOM" id="CLU_2344316_0_0_10"/>